<comment type="caution">
    <text evidence="16">The sequence shown here is derived from an EMBL/GenBank/DDBJ whole genome shotgun (WGS) entry which is preliminary data.</text>
</comment>
<dbReference type="EMBL" id="JAUSRA010000001">
    <property type="protein sequence ID" value="MDP9792284.1"/>
    <property type="molecule type" value="Genomic_DNA"/>
</dbReference>
<name>A0ABT9MLI0_9ACTN</name>
<keyword evidence="5" id="KW-0808">Transferase</keyword>
<feature type="domain" description="HAMP" evidence="14">
    <location>
        <begin position="335"/>
        <end position="405"/>
    </location>
</feature>
<dbReference type="EC" id="2.7.13.3" evidence="3"/>
<dbReference type="GO" id="GO:0016301">
    <property type="term" value="F:kinase activity"/>
    <property type="evidence" value="ECO:0007669"/>
    <property type="project" value="UniProtKB-KW"/>
</dbReference>
<evidence type="ECO:0000313" key="17">
    <source>
        <dbReference type="Proteomes" id="UP001240984"/>
    </source>
</evidence>
<evidence type="ECO:0000259" key="15">
    <source>
        <dbReference type="SMART" id="SM00387"/>
    </source>
</evidence>
<evidence type="ECO:0000256" key="8">
    <source>
        <dbReference type="ARBA" id="ARBA00022777"/>
    </source>
</evidence>
<dbReference type="Pfam" id="PF08376">
    <property type="entry name" value="NIT"/>
    <property type="match status" value="1"/>
</dbReference>
<dbReference type="SMART" id="SM00304">
    <property type="entry name" value="HAMP"/>
    <property type="match status" value="1"/>
</dbReference>
<dbReference type="InterPro" id="IPR003660">
    <property type="entry name" value="HAMP_dom"/>
</dbReference>
<feature type="compositionally biased region" description="Low complexity" evidence="12">
    <location>
        <begin position="823"/>
        <end position="857"/>
    </location>
</feature>
<proteinExistence type="predicted"/>
<keyword evidence="8 16" id="KW-0418">Kinase</keyword>
<evidence type="ECO:0000256" key="13">
    <source>
        <dbReference type="SAM" id="Phobius"/>
    </source>
</evidence>
<dbReference type="Proteomes" id="UP001240984">
    <property type="component" value="Unassembled WGS sequence"/>
</dbReference>
<evidence type="ECO:0000256" key="11">
    <source>
        <dbReference type="ARBA" id="ARBA00023012"/>
    </source>
</evidence>
<keyword evidence="4" id="KW-0597">Phosphoprotein</keyword>
<evidence type="ECO:0000256" key="10">
    <source>
        <dbReference type="ARBA" id="ARBA00022989"/>
    </source>
</evidence>
<dbReference type="InterPro" id="IPR050980">
    <property type="entry name" value="2C_sensor_his_kinase"/>
</dbReference>
<dbReference type="Gene3D" id="6.10.340.10">
    <property type="match status" value="1"/>
</dbReference>
<evidence type="ECO:0000256" key="2">
    <source>
        <dbReference type="ARBA" id="ARBA00004370"/>
    </source>
</evidence>
<keyword evidence="10 13" id="KW-1133">Transmembrane helix</keyword>
<feature type="transmembrane region" description="Helical" evidence="13">
    <location>
        <begin position="313"/>
        <end position="338"/>
    </location>
</feature>
<keyword evidence="7" id="KW-0547">Nucleotide-binding</keyword>
<dbReference type="RefSeq" id="WP_306827182.1">
    <property type="nucleotide sequence ID" value="NZ_JAUSRA010000001.1"/>
</dbReference>
<dbReference type="SUPFAM" id="SSF55874">
    <property type="entry name" value="ATPase domain of HSP90 chaperone/DNA topoisomerase II/histidine kinase"/>
    <property type="match status" value="1"/>
</dbReference>
<keyword evidence="11" id="KW-0902">Two-component regulatory system</keyword>
<keyword evidence="13" id="KW-0472">Membrane</keyword>
<dbReference type="InterPro" id="IPR003594">
    <property type="entry name" value="HATPase_dom"/>
</dbReference>
<dbReference type="Gene3D" id="3.30.565.10">
    <property type="entry name" value="Histidine kinase-like ATPase, C-terminal domain"/>
    <property type="match status" value="1"/>
</dbReference>
<dbReference type="Pfam" id="PF00672">
    <property type="entry name" value="HAMP"/>
    <property type="match status" value="1"/>
</dbReference>
<gene>
    <name evidence="16" type="ORF">J2S43_000796</name>
</gene>
<dbReference type="InterPro" id="IPR036890">
    <property type="entry name" value="HATPase_C_sf"/>
</dbReference>
<organism evidence="16 17">
    <name type="scientific">Catenuloplanes nepalensis</name>
    <dbReference type="NCBI Taxonomy" id="587533"/>
    <lineage>
        <taxon>Bacteria</taxon>
        <taxon>Bacillati</taxon>
        <taxon>Actinomycetota</taxon>
        <taxon>Actinomycetes</taxon>
        <taxon>Micromonosporales</taxon>
        <taxon>Micromonosporaceae</taxon>
        <taxon>Catenuloplanes</taxon>
    </lineage>
</organism>
<reference evidence="16 17" key="1">
    <citation type="submission" date="2023-07" db="EMBL/GenBank/DDBJ databases">
        <title>Sequencing the genomes of 1000 actinobacteria strains.</title>
        <authorList>
            <person name="Klenk H.-P."/>
        </authorList>
    </citation>
    <scope>NUCLEOTIDE SEQUENCE [LARGE SCALE GENOMIC DNA]</scope>
    <source>
        <strain evidence="16 17">DSM 44710</strain>
    </source>
</reference>
<evidence type="ECO:0000256" key="5">
    <source>
        <dbReference type="ARBA" id="ARBA00022679"/>
    </source>
</evidence>
<evidence type="ECO:0000256" key="3">
    <source>
        <dbReference type="ARBA" id="ARBA00012438"/>
    </source>
</evidence>
<keyword evidence="6 13" id="KW-0812">Transmembrane</keyword>
<evidence type="ECO:0000256" key="1">
    <source>
        <dbReference type="ARBA" id="ARBA00000085"/>
    </source>
</evidence>
<dbReference type="SMART" id="SM00387">
    <property type="entry name" value="HATPase_c"/>
    <property type="match status" value="1"/>
</dbReference>
<feature type="region of interest" description="Disordered" evidence="12">
    <location>
        <begin position="921"/>
        <end position="994"/>
    </location>
</feature>
<evidence type="ECO:0000259" key="14">
    <source>
        <dbReference type="SMART" id="SM00304"/>
    </source>
</evidence>
<keyword evidence="17" id="KW-1185">Reference proteome</keyword>
<sequence>MLVIPSVAFMLVAAVQVTDSVRRSLDLAQYAREARLAPQITEVIHDLQAERDRTIGEVNPQKDLSAVFRRPSLVQNAMAEYYAATDASINALRTAGDDVNGTVAWQASYTDAISAVESIGRLRVSLADDMANVLVDFPGSIKTLDDSYTRAITTLIGLLGSPTAGSDRPELALALQRQVEMAEITEILARQRAIVFRAAKPPDKVAAGYAEGDLDQYSALRSELVDAVREFRSVAAPAQISAYEATTRDQATQDLTRLESITLNSSGQFPAADAWWDTSEKRQAVLAAVQSQVVNDGVAAVDDASGAQTRSTVISAAAILIILLAAVVASLAIGTSIVRPLKRLREQALKVAQTELPETLERLRSVQRGIPDISVGDSQIRGRDEIGEVARAFVDVHRSAVDVAREQASMRRNVNAMFVNLARRSQVLVERQLELLDELEREESDPDQLTNLFKLDHLAARMRRNDENLLVLAGSDNARRWRDPVALSAVVLASTAEIEDYTRVRHDAPDRVHVMGHAVADVVHLLAELLDNAAAFSPPSTVVRLSGRLAADGTVVLEVVDDGLGMTPGTVQELNQLLAEPPAVDVAASERMGLFVVSHLAARHGIRVSLRSGERGVIATVWLPPSVLTEAPPDDALRGPSIQVPALQPSAPIALPASGAAPALPAVYGSTPPALPGSRELVPTGFEAAGVMTGTVVPVSAVPSTGYRSPAAAQLPPRPPVDLRLNQPPAPRAIRPSPRPAGGQPRPEIATFFDTTGTGPLPLVPKQRTGGVISAVPTPPGPAPTEAVRTPGAVYGSATSGVTSRPELPAGPTFAPSSPAPYGHSAPAVPAGPSGPSDLSGRSGASGSHGSSRPSGPEQSGGYPVYGAGGPSDSGAFAMPSAYDAFSGRRAAESSGEYPVAPSPVSAARPARPIRAEDVLGAASGASGGGGTWWNRSGAGKPTGGTTALDRTPVAPAAPVTGGTNSAGLPMRVPMAQLPDGQGGPAPAGRAPERKVAELDPEATGTTLSRFYSGIRAAETEETTENTGSHTAIRWEGDRQ</sequence>
<dbReference type="InterPro" id="IPR013587">
    <property type="entry name" value="Nitrate/nitrite_sensing"/>
</dbReference>
<evidence type="ECO:0000256" key="4">
    <source>
        <dbReference type="ARBA" id="ARBA00022553"/>
    </source>
</evidence>
<dbReference type="CDD" id="cd06225">
    <property type="entry name" value="HAMP"/>
    <property type="match status" value="1"/>
</dbReference>
<protein>
    <recommendedName>
        <fullName evidence="3">histidine kinase</fullName>
        <ecNumber evidence="3">2.7.13.3</ecNumber>
    </recommendedName>
</protein>
<evidence type="ECO:0000256" key="9">
    <source>
        <dbReference type="ARBA" id="ARBA00022840"/>
    </source>
</evidence>
<accession>A0ABT9MLI0</accession>
<dbReference type="Pfam" id="PF02518">
    <property type="entry name" value="HATPase_c"/>
    <property type="match status" value="1"/>
</dbReference>
<feature type="region of interest" description="Disordered" evidence="12">
    <location>
        <begin position="1019"/>
        <end position="1040"/>
    </location>
</feature>
<dbReference type="PANTHER" id="PTHR44936:SF9">
    <property type="entry name" value="SENSOR PROTEIN CREC"/>
    <property type="match status" value="1"/>
</dbReference>
<comment type="catalytic activity">
    <reaction evidence="1">
        <text>ATP + protein L-histidine = ADP + protein N-phospho-L-histidine.</text>
        <dbReference type="EC" id="2.7.13.3"/>
    </reaction>
</comment>
<dbReference type="CDD" id="cd00075">
    <property type="entry name" value="HATPase"/>
    <property type="match status" value="1"/>
</dbReference>
<evidence type="ECO:0000256" key="7">
    <source>
        <dbReference type="ARBA" id="ARBA00022741"/>
    </source>
</evidence>
<comment type="subcellular location">
    <subcellularLocation>
        <location evidence="2">Membrane</location>
    </subcellularLocation>
</comment>
<evidence type="ECO:0000313" key="16">
    <source>
        <dbReference type="EMBL" id="MDP9792284.1"/>
    </source>
</evidence>
<keyword evidence="9" id="KW-0067">ATP-binding</keyword>
<feature type="region of interest" description="Disordered" evidence="12">
    <location>
        <begin position="707"/>
        <end position="868"/>
    </location>
</feature>
<evidence type="ECO:0000256" key="12">
    <source>
        <dbReference type="SAM" id="MobiDB-lite"/>
    </source>
</evidence>
<evidence type="ECO:0000256" key="6">
    <source>
        <dbReference type="ARBA" id="ARBA00022692"/>
    </source>
</evidence>
<feature type="domain" description="Histidine kinase/HSP90-like ATPase" evidence="15">
    <location>
        <begin position="517"/>
        <end position="627"/>
    </location>
</feature>
<dbReference type="PANTHER" id="PTHR44936">
    <property type="entry name" value="SENSOR PROTEIN CREC"/>
    <property type="match status" value="1"/>
</dbReference>